<dbReference type="CDD" id="cd17574">
    <property type="entry name" value="REC_OmpR"/>
    <property type="match status" value="1"/>
</dbReference>
<dbReference type="EMBL" id="JBDJNQ010000002">
    <property type="protein sequence ID" value="MEN5376704.1"/>
    <property type="molecule type" value="Genomic_DNA"/>
</dbReference>
<dbReference type="InterPro" id="IPR011006">
    <property type="entry name" value="CheY-like_superfamily"/>
</dbReference>
<comment type="caution">
    <text evidence="8">The sequence shown here is derived from an EMBL/GenBank/DDBJ whole genome shotgun (WGS) entry which is preliminary data.</text>
</comment>
<dbReference type="InterPro" id="IPR001789">
    <property type="entry name" value="Sig_transdc_resp-reg_receiver"/>
</dbReference>
<sequence length="227" mass="26454">MEGKILLIEDDADLGVEVQWYLERSGFHVQLVDDGDKALMLSKKQNFDLLLVDVQLPSFDGFELVKRIKVLKPEFRFLFLTARNAKESCIAGLKLGAEDYVTKPFDTEELLWRMNNILARGKEKKIEELQIADVVLYCSAMEVRVNGGKTLRLTAREFEVWKYLLQNLDRVLTREEILNKLWGESDYFMGRSLDVFISRIRKVLLNSNQLKIETIYKVGFITRLIRN</sequence>
<dbReference type="SMART" id="SM00862">
    <property type="entry name" value="Trans_reg_C"/>
    <property type="match status" value="1"/>
</dbReference>
<dbReference type="PANTHER" id="PTHR48111">
    <property type="entry name" value="REGULATOR OF RPOS"/>
    <property type="match status" value="1"/>
</dbReference>
<protein>
    <submittedName>
        <fullName evidence="8">Response regulator transcription factor</fullName>
    </submittedName>
</protein>
<feature type="DNA-binding region" description="OmpR/PhoB-type" evidence="5">
    <location>
        <begin position="126"/>
        <end position="224"/>
    </location>
</feature>
<dbReference type="Pfam" id="PF00072">
    <property type="entry name" value="Response_reg"/>
    <property type="match status" value="1"/>
</dbReference>
<evidence type="ECO:0000256" key="5">
    <source>
        <dbReference type="PROSITE-ProRule" id="PRU01091"/>
    </source>
</evidence>
<evidence type="ECO:0000313" key="8">
    <source>
        <dbReference type="EMBL" id="MEN5376704.1"/>
    </source>
</evidence>
<evidence type="ECO:0000256" key="1">
    <source>
        <dbReference type="ARBA" id="ARBA00022553"/>
    </source>
</evidence>
<accession>A0ABV0BSZ2</accession>
<dbReference type="SMART" id="SM00448">
    <property type="entry name" value="REC"/>
    <property type="match status" value="1"/>
</dbReference>
<evidence type="ECO:0000313" key="9">
    <source>
        <dbReference type="Proteomes" id="UP001409291"/>
    </source>
</evidence>
<dbReference type="InterPro" id="IPR001867">
    <property type="entry name" value="OmpR/PhoB-type_DNA-bd"/>
</dbReference>
<evidence type="ECO:0000256" key="2">
    <source>
        <dbReference type="ARBA" id="ARBA00023012"/>
    </source>
</evidence>
<dbReference type="PROSITE" id="PS50110">
    <property type="entry name" value="RESPONSE_REGULATORY"/>
    <property type="match status" value="1"/>
</dbReference>
<dbReference type="Gene3D" id="3.40.50.2300">
    <property type="match status" value="1"/>
</dbReference>
<feature type="domain" description="OmpR/PhoB-type" evidence="7">
    <location>
        <begin position="126"/>
        <end position="224"/>
    </location>
</feature>
<evidence type="ECO:0000256" key="3">
    <source>
        <dbReference type="ARBA" id="ARBA00023125"/>
    </source>
</evidence>
<evidence type="ECO:0000259" key="7">
    <source>
        <dbReference type="PROSITE" id="PS51755"/>
    </source>
</evidence>
<organism evidence="8 9">
    <name type="scientific">Sphingobacterium kitahiroshimense</name>
    <dbReference type="NCBI Taxonomy" id="470446"/>
    <lineage>
        <taxon>Bacteria</taxon>
        <taxon>Pseudomonadati</taxon>
        <taxon>Bacteroidota</taxon>
        <taxon>Sphingobacteriia</taxon>
        <taxon>Sphingobacteriales</taxon>
        <taxon>Sphingobacteriaceae</taxon>
        <taxon>Sphingobacterium</taxon>
    </lineage>
</organism>
<reference evidence="8 9" key="1">
    <citation type="submission" date="2024-04" db="EMBL/GenBank/DDBJ databases">
        <title>WGS of bacteria from Torrens River.</title>
        <authorList>
            <person name="Wyrsch E.R."/>
            <person name="Drigo B."/>
        </authorList>
    </citation>
    <scope>NUCLEOTIDE SEQUENCE [LARGE SCALE GENOMIC DNA]</scope>
    <source>
        <strain evidence="8 9">TWI391</strain>
    </source>
</reference>
<keyword evidence="2" id="KW-0902">Two-component regulatory system</keyword>
<feature type="domain" description="Response regulatory" evidence="6">
    <location>
        <begin position="4"/>
        <end position="118"/>
    </location>
</feature>
<keyword evidence="1 4" id="KW-0597">Phosphoprotein</keyword>
<dbReference type="Pfam" id="PF00486">
    <property type="entry name" value="Trans_reg_C"/>
    <property type="match status" value="1"/>
</dbReference>
<dbReference type="SUPFAM" id="SSF52172">
    <property type="entry name" value="CheY-like"/>
    <property type="match status" value="1"/>
</dbReference>
<dbReference type="InterPro" id="IPR036388">
    <property type="entry name" value="WH-like_DNA-bd_sf"/>
</dbReference>
<dbReference type="Gene3D" id="1.10.10.10">
    <property type="entry name" value="Winged helix-like DNA-binding domain superfamily/Winged helix DNA-binding domain"/>
    <property type="match status" value="1"/>
</dbReference>
<name>A0ABV0BSZ2_9SPHI</name>
<dbReference type="RefSeq" id="WP_132769474.1">
    <property type="nucleotide sequence ID" value="NZ_JAOQNK010000001.1"/>
</dbReference>
<evidence type="ECO:0000259" key="6">
    <source>
        <dbReference type="PROSITE" id="PS50110"/>
    </source>
</evidence>
<dbReference type="PROSITE" id="PS51755">
    <property type="entry name" value="OMPR_PHOB"/>
    <property type="match status" value="1"/>
</dbReference>
<dbReference type="Gene3D" id="6.10.250.690">
    <property type="match status" value="1"/>
</dbReference>
<feature type="modified residue" description="4-aspartylphosphate" evidence="4">
    <location>
        <position position="53"/>
    </location>
</feature>
<dbReference type="PANTHER" id="PTHR48111:SF40">
    <property type="entry name" value="PHOSPHATE REGULON TRANSCRIPTIONAL REGULATORY PROTEIN PHOB"/>
    <property type="match status" value="1"/>
</dbReference>
<dbReference type="InterPro" id="IPR039420">
    <property type="entry name" value="WalR-like"/>
</dbReference>
<evidence type="ECO:0000256" key="4">
    <source>
        <dbReference type="PROSITE-ProRule" id="PRU00169"/>
    </source>
</evidence>
<dbReference type="CDD" id="cd00383">
    <property type="entry name" value="trans_reg_C"/>
    <property type="match status" value="1"/>
</dbReference>
<keyword evidence="3 5" id="KW-0238">DNA-binding</keyword>
<gene>
    <name evidence="8" type="ORF">ABE541_05455</name>
</gene>
<dbReference type="Proteomes" id="UP001409291">
    <property type="component" value="Unassembled WGS sequence"/>
</dbReference>
<proteinExistence type="predicted"/>
<keyword evidence="9" id="KW-1185">Reference proteome</keyword>